<keyword evidence="11" id="KW-1185">Reference proteome</keyword>
<evidence type="ECO:0000256" key="5">
    <source>
        <dbReference type="ARBA" id="ARBA00022490"/>
    </source>
</evidence>
<evidence type="ECO:0000313" key="11">
    <source>
        <dbReference type="Proteomes" id="UP000051574"/>
    </source>
</evidence>
<evidence type="ECO:0000313" key="10">
    <source>
        <dbReference type="EMBL" id="KRT83554.1"/>
    </source>
</evidence>
<feature type="domain" description="Integrator complex subunit 7 helical bundle" evidence="9">
    <location>
        <begin position="168"/>
        <end position="347"/>
    </location>
</feature>
<evidence type="ECO:0000259" key="8">
    <source>
        <dbReference type="Pfam" id="PF24436"/>
    </source>
</evidence>
<evidence type="ECO:0000256" key="2">
    <source>
        <dbReference type="ARBA" id="ARBA00004496"/>
    </source>
</evidence>
<keyword evidence="6" id="KW-0539">Nucleus</keyword>
<feature type="domain" description="Integrator complex subunit 7 C-terminal" evidence="7">
    <location>
        <begin position="430"/>
        <end position="491"/>
    </location>
</feature>
<evidence type="ECO:0000256" key="1">
    <source>
        <dbReference type="ARBA" id="ARBA00004123"/>
    </source>
</evidence>
<dbReference type="InterPro" id="IPR056517">
    <property type="entry name" value="INTS7_HB"/>
</dbReference>
<dbReference type="Pfam" id="PF22965">
    <property type="entry name" value="INTS7_C"/>
    <property type="match status" value="1"/>
</dbReference>
<evidence type="ECO:0000259" key="7">
    <source>
        <dbReference type="Pfam" id="PF22965"/>
    </source>
</evidence>
<dbReference type="Pfam" id="PF24436">
    <property type="entry name" value="INTS7_N"/>
    <property type="match status" value="1"/>
</dbReference>
<reference evidence="10 11" key="1">
    <citation type="submission" date="2015-09" db="EMBL/GenBank/DDBJ databases">
        <title>Draft genome of the scarab beetle Oryctes borbonicus.</title>
        <authorList>
            <person name="Meyer J.M."/>
            <person name="Markov G.V."/>
            <person name="Baskaran P."/>
            <person name="Herrmann M."/>
            <person name="Sommer R.J."/>
            <person name="Roedelsperger C."/>
        </authorList>
    </citation>
    <scope>NUCLEOTIDE SEQUENCE [LARGE SCALE GENOMIC DNA]</scope>
    <source>
        <strain evidence="10">OB123</strain>
        <tissue evidence="10">Whole animal</tissue>
    </source>
</reference>
<protein>
    <recommendedName>
        <fullName evidence="4">Integrator complex subunit 7</fullName>
    </recommendedName>
</protein>
<evidence type="ECO:0000256" key="6">
    <source>
        <dbReference type="ARBA" id="ARBA00023242"/>
    </source>
</evidence>
<dbReference type="OrthoDB" id="6749674at2759"/>
<dbReference type="AlphaFoldDB" id="A0A0T6B869"/>
<dbReference type="GO" id="GO:0005737">
    <property type="term" value="C:cytoplasm"/>
    <property type="evidence" value="ECO:0007669"/>
    <property type="project" value="UniProtKB-SubCell"/>
</dbReference>
<dbReference type="SUPFAM" id="SSF48371">
    <property type="entry name" value="ARM repeat"/>
    <property type="match status" value="1"/>
</dbReference>
<gene>
    <name evidence="10" type="ORF">AMK59_3241</name>
</gene>
<dbReference type="GO" id="GO:0034472">
    <property type="term" value="P:snRNA 3'-end processing"/>
    <property type="evidence" value="ECO:0007669"/>
    <property type="project" value="TreeGrafter"/>
</dbReference>
<evidence type="ECO:0000256" key="4">
    <source>
        <dbReference type="ARBA" id="ARBA00015336"/>
    </source>
</evidence>
<feature type="domain" description="Integrator complex subunit 7 N-terminal" evidence="8">
    <location>
        <begin position="13"/>
        <end position="167"/>
    </location>
</feature>
<comment type="subcellular location">
    <subcellularLocation>
        <location evidence="2">Cytoplasm</location>
    </subcellularLocation>
    <subcellularLocation>
        <location evidence="1">Nucleus</location>
    </subcellularLocation>
</comment>
<organism evidence="10 11">
    <name type="scientific">Oryctes borbonicus</name>
    <dbReference type="NCBI Taxonomy" id="1629725"/>
    <lineage>
        <taxon>Eukaryota</taxon>
        <taxon>Metazoa</taxon>
        <taxon>Ecdysozoa</taxon>
        <taxon>Arthropoda</taxon>
        <taxon>Hexapoda</taxon>
        <taxon>Insecta</taxon>
        <taxon>Pterygota</taxon>
        <taxon>Neoptera</taxon>
        <taxon>Endopterygota</taxon>
        <taxon>Coleoptera</taxon>
        <taxon>Polyphaga</taxon>
        <taxon>Scarabaeiformia</taxon>
        <taxon>Scarabaeidae</taxon>
        <taxon>Dynastinae</taxon>
        <taxon>Oryctes</taxon>
    </lineage>
</organism>
<name>A0A0T6B869_9SCAR</name>
<keyword evidence="5" id="KW-0963">Cytoplasm</keyword>
<dbReference type="InterPro" id="IPR033060">
    <property type="entry name" value="INTS7"/>
</dbReference>
<comment type="caution">
    <text evidence="10">The sequence shown here is derived from an EMBL/GenBank/DDBJ whole genome shotgun (WGS) entry which is preliminary data.</text>
</comment>
<dbReference type="InterPro" id="IPR056516">
    <property type="entry name" value="INTS7_N"/>
</dbReference>
<evidence type="ECO:0000256" key="3">
    <source>
        <dbReference type="ARBA" id="ARBA00008565"/>
    </source>
</evidence>
<dbReference type="EMBL" id="LJIG01009201">
    <property type="protein sequence ID" value="KRT83554.1"/>
    <property type="molecule type" value="Genomic_DNA"/>
</dbReference>
<sequence length="501" mass="55862">CYSENLEVVGADTVIGSLEGLILLLTVDDERYCSQLKLALKCAVRLCDSKRQYCEKFVDLLGSRLGSIDSNSSIIICEALGAIGSLQPDTLLPLIDDTLKFLTDLSQLNQPTQQQIITKIMLCTLIFQSLCGHQWNPRVLNVIYKSSESNNLWANYRIARAAVRYGHHEIALNIFSGLTEEVSSEHLHFWLLCLKEMCAAEAKLLENGDGVSVIDKLDFAVIHYNRAIAALKAASTPTHNLQFQAEYMRIRAEFLQCLIQLVHTCNTLCIVPPPAIAASIVQSSRDEFQRLGYITNQMRKCVKDFKACGDTYWKLYQTAFDADPATLENIQILQQMCVLLEQCVENVCSASNHGKDDLIQFISKNAKLECRQLILACENAAKIAQTISQDQQTITHVHVETLRSIAEVLSAVLLPIPRFFFQVLQSTSVKLSISPQPRVMGEFISVQSGSQLAVKVEGVIQHGHKPGLFRKVEGVIVTVTSQLQANSKNKDIDLKVNKYLC</sequence>
<proteinExistence type="inferred from homology"/>
<dbReference type="Proteomes" id="UP000051574">
    <property type="component" value="Unassembled WGS sequence"/>
</dbReference>
<evidence type="ECO:0000259" key="9">
    <source>
        <dbReference type="Pfam" id="PF24437"/>
    </source>
</evidence>
<dbReference type="GO" id="GO:0032039">
    <property type="term" value="C:integrator complex"/>
    <property type="evidence" value="ECO:0007669"/>
    <property type="project" value="InterPro"/>
</dbReference>
<dbReference type="PANTHER" id="PTHR13322:SF2">
    <property type="entry name" value="INTEGRATOR COMPLEX SUBUNIT 7"/>
    <property type="match status" value="1"/>
</dbReference>
<dbReference type="PANTHER" id="PTHR13322">
    <property type="entry name" value="C1ORF73 PROTEIN"/>
    <property type="match status" value="1"/>
</dbReference>
<comment type="similarity">
    <text evidence="3">Belongs to the Integrator subunit 7 family.</text>
</comment>
<accession>A0A0T6B869</accession>
<feature type="non-terminal residue" evidence="10">
    <location>
        <position position="1"/>
    </location>
</feature>
<dbReference type="Pfam" id="PF24437">
    <property type="entry name" value="INTS7_HB"/>
    <property type="match status" value="1"/>
</dbReference>
<dbReference type="InterPro" id="IPR054519">
    <property type="entry name" value="INTS7_C"/>
</dbReference>
<dbReference type="InterPro" id="IPR016024">
    <property type="entry name" value="ARM-type_fold"/>
</dbReference>